<comment type="caution">
    <text evidence="2">The sequence shown here is derived from an EMBL/GenBank/DDBJ whole genome shotgun (WGS) entry which is preliminary data.</text>
</comment>
<dbReference type="RefSeq" id="WP_311835079.1">
    <property type="nucleotide sequence ID" value="NZ_JARQBJ010000002.1"/>
</dbReference>
<dbReference type="Proteomes" id="UP001256711">
    <property type="component" value="Unassembled WGS sequence"/>
</dbReference>
<dbReference type="SUPFAM" id="SSF141530">
    <property type="entry name" value="PTSIIA/GutA-like"/>
    <property type="match status" value="1"/>
</dbReference>
<dbReference type="GO" id="GO:0009401">
    <property type="term" value="P:phosphoenolpyruvate-dependent sugar phosphotransferase system"/>
    <property type="evidence" value="ECO:0007669"/>
    <property type="project" value="InterPro"/>
</dbReference>
<dbReference type="Gene3D" id="2.40.33.40">
    <property type="entry name" value="Phosphotransferase system, glucitol/sorbitol-specific IIA component"/>
    <property type="match status" value="1"/>
</dbReference>
<dbReference type="GO" id="GO:0005737">
    <property type="term" value="C:cytoplasm"/>
    <property type="evidence" value="ECO:0007669"/>
    <property type="project" value="InterPro"/>
</dbReference>
<name>A0AAW8TXG3_9ENTE</name>
<dbReference type="InterPro" id="IPR036665">
    <property type="entry name" value="PTS_IIA_glucitol/sorbitol_sf"/>
</dbReference>
<dbReference type="PROSITE" id="PS51097">
    <property type="entry name" value="PTS_EIIA_TYPE_5"/>
    <property type="match status" value="1"/>
</dbReference>
<accession>A0AAW8TXG3</accession>
<sequence length="122" mass="13159">MIDGKIIDIGDMALAEDDNLILFFGPTVTPGLRPYAVVQEITRPEEITLRVGRQILFGGESYQIQAVGSLAEANLKAIGHVTMVFGEVSQPELVNAIYLSPAKVPDFTVGQLIQYPGGAQDE</sequence>
<reference evidence="2" key="1">
    <citation type="submission" date="2023-03" db="EMBL/GenBank/DDBJ databases">
        <authorList>
            <person name="Shen W."/>
            <person name="Cai J."/>
        </authorList>
    </citation>
    <scope>NUCLEOTIDE SEQUENCE</scope>
    <source>
        <strain evidence="2">B226-2</strain>
    </source>
</reference>
<organism evidence="2 3">
    <name type="scientific">Enterococcus asini</name>
    <dbReference type="NCBI Taxonomy" id="57732"/>
    <lineage>
        <taxon>Bacteria</taxon>
        <taxon>Bacillati</taxon>
        <taxon>Bacillota</taxon>
        <taxon>Bacilli</taxon>
        <taxon>Lactobacillales</taxon>
        <taxon>Enterococcaceae</taxon>
        <taxon>Enterococcus</taxon>
    </lineage>
</organism>
<comment type="caution">
    <text evidence="1">Lacks conserved residue(s) required for the propagation of feature annotation.</text>
</comment>
<dbReference type="GO" id="GO:0008982">
    <property type="term" value="F:protein-N(PI)-phosphohistidine-sugar phosphotransferase activity"/>
    <property type="evidence" value="ECO:0007669"/>
    <property type="project" value="InterPro"/>
</dbReference>
<dbReference type="EMBL" id="JARQBJ010000002">
    <property type="protein sequence ID" value="MDT2809610.1"/>
    <property type="molecule type" value="Genomic_DNA"/>
</dbReference>
<dbReference type="GO" id="GO:0016301">
    <property type="term" value="F:kinase activity"/>
    <property type="evidence" value="ECO:0007669"/>
    <property type="project" value="TreeGrafter"/>
</dbReference>
<proteinExistence type="predicted"/>
<evidence type="ECO:0000256" key="1">
    <source>
        <dbReference type="PROSITE-ProRule" id="PRU00420"/>
    </source>
</evidence>
<dbReference type="Pfam" id="PF03829">
    <property type="entry name" value="PTSIIA_gutA"/>
    <property type="match status" value="1"/>
</dbReference>
<dbReference type="AlphaFoldDB" id="A0AAW8TXG3"/>
<protein>
    <submittedName>
        <fullName evidence="2">PTS glucitol/sorbitol transporter subunit IIA</fullName>
    </submittedName>
</protein>
<evidence type="ECO:0000313" key="3">
    <source>
        <dbReference type="Proteomes" id="UP001256711"/>
    </source>
</evidence>
<dbReference type="PANTHER" id="PTHR40398">
    <property type="entry name" value="PTS SYSTEM GLUCITOL/SORBITOL-SPECIFIC EIIA COMPONENT"/>
    <property type="match status" value="1"/>
</dbReference>
<dbReference type="PANTHER" id="PTHR40398:SF1">
    <property type="entry name" value="PTS SYSTEM GLUCITOL_SORBITOL-SPECIFIC EIIA COMPONENT"/>
    <property type="match status" value="1"/>
</dbReference>
<dbReference type="InterPro" id="IPR004716">
    <property type="entry name" value="PTS_IIA_glucitol/sorbitol-sp"/>
</dbReference>
<gene>
    <name evidence="2" type="ORF">P7H43_03870</name>
</gene>
<evidence type="ECO:0000313" key="2">
    <source>
        <dbReference type="EMBL" id="MDT2809610.1"/>
    </source>
</evidence>